<evidence type="ECO:0000313" key="1">
    <source>
        <dbReference type="EMBL" id="QZI80599.1"/>
    </source>
</evidence>
<dbReference type="EMBL" id="MZ234028">
    <property type="protein sequence ID" value="QZI80599.1"/>
    <property type="molecule type" value="Genomic_DNA"/>
</dbReference>
<sequence>MGGFVPSPYFIESLSKQVLYKCLIGGCMKARRTIWTPMQIENLRRLIKEYSVQEVAQIMNVTENAVNTACTKFGISRASIRVKWSEEEDQFLIRNAGFMSIQRMADMLGRSYAAVQNRACMHLNISLKLK</sequence>
<dbReference type="Proteomes" id="UP000828739">
    <property type="component" value="Segment"/>
</dbReference>
<organism evidence="1 2">
    <name type="scientific">Escherichia phage vB_EcoP-CHD5UKE1</name>
    <dbReference type="NCBI Taxonomy" id="2865805"/>
    <lineage>
        <taxon>Viruses</taxon>
        <taxon>Duplodnaviria</taxon>
        <taxon>Heunggongvirae</taxon>
        <taxon>Uroviricota</taxon>
        <taxon>Caudoviricetes</taxon>
        <taxon>Mktvariviridae</taxon>
        <taxon>Gordonclarkvirinae</taxon>
        <taxon>Kuravirus</taxon>
        <taxon>Kuravirus CHD5UKE1</taxon>
        <taxon>Kuravirus SU10</taxon>
    </lineage>
</organism>
<proteinExistence type="predicted"/>
<keyword evidence="2" id="KW-1185">Reference proteome</keyword>
<reference evidence="1 2" key="1">
    <citation type="submission" date="2021-05" db="EMBL/GenBank/DDBJ databases">
        <title>Naturally bred epsilon2 phages have an improved host range and effectivity in uropathogenic E. coli over their ancestor phages.</title>
        <authorList>
            <person name="Saez D."/>
            <person name="Loose M."/>
            <person name="Mutti M."/>
            <person name="Visram Z."/>
            <person name="Hitzenhammer E."/>
            <person name="Dippel D."/>
            <person name="Tisakova L."/>
            <person name="Schertler S."/>
            <person name="Wittmann J."/>
            <person name="Corsini L."/>
            <person name="Wagenlehner F."/>
        </authorList>
    </citation>
    <scope>NUCLEOTIDE SEQUENCE [LARGE SCALE GENOMIC DNA]</scope>
</reference>
<protein>
    <submittedName>
        <fullName evidence="1">Transcriptional regulator</fullName>
    </submittedName>
</protein>
<evidence type="ECO:0000313" key="2">
    <source>
        <dbReference type="Proteomes" id="UP000828739"/>
    </source>
</evidence>
<accession>A0ABX9AGH2</accession>
<name>A0ABX9AGH2_9CAUD</name>
<gene>
    <name evidence="1" type="ORF">CHD5UKE1_103</name>
</gene>